<reference evidence="3" key="1">
    <citation type="journal article" date="2017" name="Sci. Rep.">
        <title>Antennal transcriptome analysis and expression profiles of olfactory genes in Anoplophora chinensis.</title>
        <authorList>
            <person name="Wang J."/>
            <person name="Hu P."/>
            <person name="Gao P."/>
            <person name="Tao J."/>
            <person name="Luo Y."/>
        </authorList>
    </citation>
    <scope>NUCLEOTIDE SEQUENCE</scope>
</reference>
<organism evidence="3">
    <name type="scientific">Anoplophora chinensis</name>
    <name type="common">Citrus longhorn beetle</name>
    <dbReference type="NCBI Taxonomy" id="217632"/>
    <lineage>
        <taxon>Eukaryota</taxon>
        <taxon>Metazoa</taxon>
        <taxon>Ecdysozoa</taxon>
        <taxon>Arthropoda</taxon>
        <taxon>Hexapoda</taxon>
        <taxon>Insecta</taxon>
        <taxon>Pterygota</taxon>
        <taxon>Neoptera</taxon>
        <taxon>Endopterygota</taxon>
        <taxon>Coleoptera</taxon>
        <taxon>Polyphaga</taxon>
        <taxon>Cucujiformia</taxon>
        <taxon>Chrysomeloidea</taxon>
        <taxon>Cerambycidae</taxon>
        <taxon>Lamiinae</taxon>
        <taxon>Lamiini</taxon>
        <taxon>Anoplophora</taxon>
    </lineage>
</organism>
<keyword evidence="2" id="KW-0732">Signal</keyword>
<dbReference type="Pfam" id="PF03392">
    <property type="entry name" value="OS-D"/>
    <property type="match status" value="1"/>
</dbReference>
<dbReference type="InterPro" id="IPR036682">
    <property type="entry name" value="OS_D_A10/PebIII_sf"/>
</dbReference>
<name>A0A2H4ZB63_ANOCN</name>
<sequence length="149" mass="16854">MKVICQTVLSAMALLVLVSNEERSVSAAAVSRAKREEKYTTRYDNFDVAGVLASKRLVRVYLNCLLETGPCTPEGRELKKYIPDAIATECIKCSPLQRKQAGIVLSHILLNYRDDFNKLSQKYDPEGKARKMYNIDQDGDDDYQDLEEA</sequence>
<evidence type="ECO:0000313" key="3">
    <source>
        <dbReference type="EMBL" id="AUF72998.1"/>
    </source>
</evidence>
<proteinExistence type="evidence at transcript level"/>
<feature type="compositionally biased region" description="Acidic residues" evidence="1">
    <location>
        <begin position="137"/>
        <end position="149"/>
    </location>
</feature>
<dbReference type="InterPro" id="IPR005055">
    <property type="entry name" value="A10/PebIII"/>
</dbReference>
<feature type="region of interest" description="Disordered" evidence="1">
    <location>
        <begin position="129"/>
        <end position="149"/>
    </location>
</feature>
<dbReference type="PANTHER" id="PTHR11257">
    <property type="entry name" value="CHEMOSENSORY PROTEIN-RELATED"/>
    <property type="match status" value="1"/>
</dbReference>
<protein>
    <submittedName>
        <fullName evidence="3">Chemosensory protein</fullName>
    </submittedName>
</protein>
<dbReference type="AlphaFoldDB" id="A0A2H4ZB63"/>
<feature type="signal peptide" evidence="2">
    <location>
        <begin position="1"/>
        <end position="27"/>
    </location>
</feature>
<dbReference type="SUPFAM" id="SSF100910">
    <property type="entry name" value="Chemosensory protein Csp2"/>
    <property type="match status" value="1"/>
</dbReference>
<feature type="chain" id="PRO_5014163402" evidence="2">
    <location>
        <begin position="28"/>
        <end position="149"/>
    </location>
</feature>
<dbReference type="EMBL" id="MF975422">
    <property type="protein sequence ID" value="AUF72998.1"/>
    <property type="molecule type" value="mRNA"/>
</dbReference>
<evidence type="ECO:0000256" key="2">
    <source>
        <dbReference type="SAM" id="SignalP"/>
    </source>
</evidence>
<evidence type="ECO:0000256" key="1">
    <source>
        <dbReference type="SAM" id="MobiDB-lite"/>
    </source>
</evidence>
<dbReference type="PANTHER" id="PTHR11257:SF12">
    <property type="entry name" value="EJACULATORY BULB-SPECIFIC PROTEIN 3-RELATED"/>
    <property type="match status" value="1"/>
</dbReference>
<accession>A0A2H4ZB63</accession>
<dbReference type="Gene3D" id="1.10.2080.10">
    <property type="entry name" value="Insect odorant-binding protein A10/Ejaculatory bulb-specific protein 3"/>
    <property type="match status" value="1"/>
</dbReference>